<comment type="caution">
    <text evidence="7">The sequence shown here is derived from an EMBL/GenBank/DDBJ whole genome shotgun (WGS) entry which is preliminary data.</text>
</comment>
<name>A0AAD3XLI4_NEPGR</name>
<organism evidence="7 8">
    <name type="scientific">Nepenthes gracilis</name>
    <name type="common">Slender pitcher plant</name>
    <dbReference type="NCBI Taxonomy" id="150966"/>
    <lineage>
        <taxon>Eukaryota</taxon>
        <taxon>Viridiplantae</taxon>
        <taxon>Streptophyta</taxon>
        <taxon>Embryophyta</taxon>
        <taxon>Tracheophyta</taxon>
        <taxon>Spermatophyta</taxon>
        <taxon>Magnoliopsida</taxon>
        <taxon>eudicotyledons</taxon>
        <taxon>Gunneridae</taxon>
        <taxon>Pentapetalae</taxon>
        <taxon>Caryophyllales</taxon>
        <taxon>Nepenthaceae</taxon>
        <taxon>Nepenthes</taxon>
    </lineage>
</organism>
<dbReference type="AlphaFoldDB" id="A0AAD3XLI4"/>
<dbReference type="SUPFAM" id="SSF51197">
    <property type="entry name" value="Clavaminate synthase-like"/>
    <property type="match status" value="1"/>
</dbReference>
<dbReference type="PANTHER" id="PTHR10209">
    <property type="entry name" value="OXIDOREDUCTASE, 2OG-FE II OXYGENASE FAMILY PROTEIN"/>
    <property type="match status" value="1"/>
</dbReference>
<sequence length="372" mass="41948">MASTIINGEPKETNYDRASELKAFDDTKAGVMGLVNDGISTIPRIFIHPSHTLSNSSLISNAEVTTNSIPIVDFNGIEKDPNLRKRIIEEIQDASENWGFFQVINHGISIHLLEEMLDGVRRFYEQDTEVKKQYYTRNLNKNMVYNSNFDLHTGQAANWRDSFLVRMAPHSPNPDELPAVCREVVMEFSKEVMKLGSLLFELLSEGLGLKPSHLNDMYCGEGLAVAGHYYPSCPQPELTLGAAKHADDDFLTILLQDQIGGLQVLHENQWLDVPPTPGALVVNIGDLLQLISNDKFKSIEHRVIVNRAISRISVACFFSTHLLPSTRKYGPIKELLSEDNPPRYRETTVHEYFTNFYKEGLGAESTLEHFKL</sequence>
<evidence type="ECO:0000256" key="2">
    <source>
        <dbReference type="ARBA" id="ARBA00022723"/>
    </source>
</evidence>
<dbReference type="InterPro" id="IPR026992">
    <property type="entry name" value="DIOX_N"/>
</dbReference>
<dbReference type="PROSITE" id="PS51471">
    <property type="entry name" value="FE2OG_OXY"/>
    <property type="match status" value="1"/>
</dbReference>
<keyword evidence="4 5" id="KW-0408">Iron</keyword>
<dbReference type="Pfam" id="PF03171">
    <property type="entry name" value="2OG-FeII_Oxy"/>
    <property type="match status" value="1"/>
</dbReference>
<evidence type="ECO:0000256" key="5">
    <source>
        <dbReference type="RuleBase" id="RU003682"/>
    </source>
</evidence>
<gene>
    <name evidence="7" type="ORF">Nepgr_010541</name>
</gene>
<evidence type="ECO:0000313" key="7">
    <source>
        <dbReference type="EMBL" id="GMH08701.1"/>
    </source>
</evidence>
<dbReference type="Gene3D" id="2.60.120.330">
    <property type="entry name" value="B-lactam Antibiotic, Isopenicillin N Synthase, Chain"/>
    <property type="match status" value="1"/>
</dbReference>
<dbReference type="InterPro" id="IPR005123">
    <property type="entry name" value="Oxoglu/Fe-dep_dioxygenase_dom"/>
</dbReference>
<dbReference type="InterPro" id="IPR044861">
    <property type="entry name" value="IPNS-like_FE2OG_OXY"/>
</dbReference>
<dbReference type="GO" id="GO:0051213">
    <property type="term" value="F:dioxygenase activity"/>
    <property type="evidence" value="ECO:0007669"/>
    <property type="project" value="UniProtKB-ARBA"/>
</dbReference>
<feature type="domain" description="Fe2OG dioxygenase" evidence="6">
    <location>
        <begin position="219"/>
        <end position="321"/>
    </location>
</feature>
<dbReference type="FunFam" id="2.60.120.330:FF:000005">
    <property type="entry name" value="1-aminocyclopropane-1-carboxylate oxidase homolog 1"/>
    <property type="match status" value="1"/>
</dbReference>
<evidence type="ECO:0000256" key="4">
    <source>
        <dbReference type="ARBA" id="ARBA00023004"/>
    </source>
</evidence>
<keyword evidence="2 5" id="KW-0479">Metal-binding</keyword>
<accession>A0AAD3XLI4</accession>
<dbReference type="GO" id="GO:0046872">
    <property type="term" value="F:metal ion binding"/>
    <property type="evidence" value="ECO:0007669"/>
    <property type="project" value="UniProtKB-KW"/>
</dbReference>
<dbReference type="Pfam" id="PF14226">
    <property type="entry name" value="DIOX_N"/>
    <property type="match status" value="1"/>
</dbReference>
<proteinExistence type="inferred from homology"/>
<dbReference type="Proteomes" id="UP001279734">
    <property type="component" value="Unassembled WGS sequence"/>
</dbReference>
<reference evidence="7" key="1">
    <citation type="submission" date="2023-05" db="EMBL/GenBank/DDBJ databases">
        <title>Nepenthes gracilis genome sequencing.</title>
        <authorList>
            <person name="Fukushima K."/>
        </authorList>
    </citation>
    <scope>NUCLEOTIDE SEQUENCE</scope>
    <source>
        <strain evidence="7">SING2019-196</strain>
    </source>
</reference>
<dbReference type="InterPro" id="IPR027443">
    <property type="entry name" value="IPNS-like_sf"/>
</dbReference>
<protein>
    <recommendedName>
        <fullName evidence="6">Fe2OG dioxygenase domain-containing protein</fullName>
    </recommendedName>
</protein>
<comment type="similarity">
    <text evidence="1 5">Belongs to the iron/ascorbate-dependent oxidoreductase family.</text>
</comment>
<evidence type="ECO:0000256" key="3">
    <source>
        <dbReference type="ARBA" id="ARBA00023002"/>
    </source>
</evidence>
<keyword evidence="3 5" id="KW-0560">Oxidoreductase</keyword>
<evidence type="ECO:0000259" key="6">
    <source>
        <dbReference type="PROSITE" id="PS51471"/>
    </source>
</evidence>
<dbReference type="EMBL" id="BSYO01000008">
    <property type="protein sequence ID" value="GMH08701.1"/>
    <property type="molecule type" value="Genomic_DNA"/>
</dbReference>
<evidence type="ECO:0000256" key="1">
    <source>
        <dbReference type="ARBA" id="ARBA00008056"/>
    </source>
</evidence>
<dbReference type="PANTHER" id="PTHR10209:SF866">
    <property type="entry name" value="1-AMINOCYCLOPROPANE-1-CARBOXYLATE OXIDASE HOMOLOG 1-LIKE"/>
    <property type="match status" value="1"/>
</dbReference>
<keyword evidence="8" id="KW-1185">Reference proteome</keyword>
<evidence type="ECO:0000313" key="8">
    <source>
        <dbReference type="Proteomes" id="UP001279734"/>
    </source>
</evidence>